<dbReference type="GO" id="GO:0016779">
    <property type="term" value="F:nucleotidyltransferase activity"/>
    <property type="evidence" value="ECO:0007669"/>
    <property type="project" value="InterPro"/>
</dbReference>
<dbReference type="Gene3D" id="3.30.460.10">
    <property type="entry name" value="Beta Polymerase, domain 2"/>
    <property type="match status" value="1"/>
</dbReference>
<gene>
    <name evidence="2" type="ORF">FA046_13290</name>
</gene>
<dbReference type="PANTHER" id="PTHR43852:SF2">
    <property type="entry name" value="PROTEIN ADENYLYLTRANSFERASE MNTA"/>
    <property type="match status" value="1"/>
</dbReference>
<sequence length="102" mass="11721">MMKLIEDKLNDIIVLCKVHQVKSIALFGSTAKDTMHENSDIDFLVQFSDKIEVLDYADNYFSLLEKLEKLMGKKIDLVSRKSLKNPVLIEEIDRSKVDLYAA</sequence>
<dbReference type="InterPro" id="IPR002934">
    <property type="entry name" value="Polymerase_NTP_transf_dom"/>
</dbReference>
<name>A0A4U1C1T2_9SPHI</name>
<proteinExistence type="predicted"/>
<comment type="caution">
    <text evidence="2">The sequence shown here is derived from an EMBL/GenBank/DDBJ whole genome shotgun (WGS) entry which is preliminary data.</text>
</comment>
<dbReference type="CDD" id="cd05403">
    <property type="entry name" value="NT_KNTase_like"/>
    <property type="match status" value="1"/>
</dbReference>
<dbReference type="SUPFAM" id="SSF81301">
    <property type="entry name" value="Nucleotidyltransferase"/>
    <property type="match status" value="1"/>
</dbReference>
<dbReference type="InterPro" id="IPR052930">
    <property type="entry name" value="TA_antitoxin_MntA"/>
</dbReference>
<keyword evidence="3" id="KW-1185">Reference proteome</keyword>
<accession>A0A4U1C1T2</accession>
<evidence type="ECO:0000313" key="3">
    <source>
        <dbReference type="Proteomes" id="UP000308181"/>
    </source>
</evidence>
<organism evidence="2 3">
    <name type="scientific">Pedobacter cryophilus</name>
    <dbReference type="NCBI Taxonomy" id="2571271"/>
    <lineage>
        <taxon>Bacteria</taxon>
        <taxon>Pseudomonadati</taxon>
        <taxon>Bacteroidota</taxon>
        <taxon>Sphingobacteriia</taxon>
        <taxon>Sphingobacteriales</taxon>
        <taxon>Sphingobacteriaceae</taxon>
        <taxon>Pedobacter</taxon>
    </lineage>
</organism>
<dbReference type="OrthoDB" id="9793933at2"/>
<evidence type="ECO:0000259" key="1">
    <source>
        <dbReference type="Pfam" id="PF01909"/>
    </source>
</evidence>
<feature type="domain" description="Polymerase nucleotidyl transferase" evidence="1">
    <location>
        <begin position="16"/>
        <end position="94"/>
    </location>
</feature>
<reference evidence="2 3" key="1">
    <citation type="submission" date="2019-04" db="EMBL/GenBank/DDBJ databases">
        <title>Pedobacter sp. AR-3-17 sp. nov., isolated from Arctic soil.</title>
        <authorList>
            <person name="Dahal R.H."/>
            <person name="Kim D.-U."/>
        </authorList>
    </citation>
    <scope>NUCLEOTIDE SEQUENCE [LARGE SCALE GENOMIC DNA]</scope>
    <source>
        <strain evidence="2 3">AR-3-17</strain>
    </source>
</reference>
<dbReference type="RefSeq" id="WP_136827002.1">
    <property type="nucleotide sequence ID" value="NZ_SWBP01000004.1"/>
</dbReference>
<dbReference type="Pfam" id="PF01909">
    <property type="entry name" value="NTP_transf_2"/>
    <property type="match status" value="1"/>
</dbReference>
<dbReference type="Proteomes" id="UP000308181">
    <property type="component" value="Unassembled WGS sequence"/>
</dbReference>
<dbReference type="EMBL" id="SWBP01000004">
    <property type="protein sequence ID" value="TKB97037.1"/>
    <property type="molecule type" value="Genomic_DNA"/>
</dbReference>
<dbReference type="PANTHER" id="PTHR43852">
    <property type="entry name" value="NUCLEOTIDYLTRANSFERASE"/>
    <property type="match status" value="1"/>
</dbReference>
<dbReference type="AlphaFoldDB" id="A0A4U1C1T2"/>
<dbReference type="InterPro" id="IPR043519">
    <property type="entry name" value="NT_sf"/>
</dbReference>
<protein>
    <recommendedName>
        <fullName evidence="1">Polymerase nucleotidyl transferase domain-containing protein</fullName>
    </recommendedName>
</protein>
<evidence type="ECO:0000313" key="2">
    <source>
        <dbReference type="EMBL" id="TKB97037.1"/>
    </source>
</evidence>